<dbReference type="RefSeq" id="WP_163197400.1">
    <property type="nucleotide sequence ID" value="NZ_WHZV01000006.1"/>
</dbReference>
<feature type="region of interest" description="Disordered" evidence="1">
    <location>
        <begin position="1"/>
        <end position="102"/>
    </location>
</feature>
<proteinExistence type="predicted"/>
<feature type="compositionally biased region" description="Low complexity" evidence="1">
    <location>
        <begin position="332"/>
        <end position="360"/>
    </location>
</feature>
<evidence type="ECO:0000313" key="4">
    <source>
        <dbReference type="Proteomes" id="UP000483293"/>
    </source>
</evidence>
<dbReference type="Proteomes" id="UP000483293">
    <property type="component" value="Unassembled WGS sequence"/>
</dbReference>
<evidence type="ECO:0000313" key="3">
    <source>
        <dbReference type="EMBL" id="NEG55653.1"/>
    </source>
</evidence>
<keyword evidence="2" id="KW-1133">Transmembrane helix</keyword>
<keyword evidence="2" id="KW-0472">Membrane</keyword>
<sequence length="898" mass="91253">MADSDATVASGGVPLPDGTPAASDHAAQPGTVPVPLPDGARSAPETQPAAEPAAGAEPDSGAGEEAAGDSPETAPDADTAATTPIAPVPLPDADASAAVPETPAVPVPDGVAAATAATAATPVPAPAAGPAAPAPAAAAARKPRPKWMIPAIVAAVVAVVAAIVGVCVYFFVIKPSQSIGFQSTVHAAATDMPRVCRDLLGSDGDVSQAFGVNVTAAEPGSDEADNGVCVYREDGGTAHNVYIGYTQGATKARVQGTSANKRYRIYLADNDSIVKNGEAAQRAADLFGKSASRLTDDSQEWSSKLPTIDSGSVVIPKQTVCKNGPCTAFPQENGGSSDKNGSSDGNNGSNGSGSDKNGSGNESGNGSGDSDIPAVGDSTPVAYAYDSSLALLDKPIAVKAKLDDGSVSYVKPADGQTFLTLDFRRAPANDCDESVCSWSAKPSDKATLTVAGKASKDADNVLAGVVKSDRRAHGTFVASTSDSDPRIELSVTGDGKTYTTKLDVNATKTKTADDQLRETAKTKAVESLKGNGKMCPSSCTATGAVLFDHPVWGRTAVVTLGVGGENGTAPGMSNVKTYSEGYAYAIVPRSGQAMYGRSEIPGTYEPALSIVPVMDAVDKAGHIALATFSHANDGELDEPLVLEPQADGTLKNVSPDPDKANDGNGVCLATMSSAGDLDKNGVAAYTYSGSNCYTSLGYDRKWTWSDGGWKDSAAPLSEATAKNNALYIAYVLYGDYGVGPSSDDLIPVLSPNANIYSYDTCSVKPASQVGATSLHGASDVLRTSLETHFFFMSSSKGGDDLFAPAKYDSTACQQYQTPSGISGLGGAGPKGSVSLGDVSYDASSRTATIASTTRWTAMTGSNSSDPGNTSGTITITLDDNGLLLKAGATNWGFPSTGF</sequence>
<dbReference type="EMBL" id="WHZV01000006">
    <property type="protein sequence ID" value="NEG55653.1"/>
    <property type="molecule type" value="Genomic_DNA"/>
</dbReference>
<accession>A0A6L9SUY5</accession>
<feature type="compositionally biased region" description="Low complexity" evidence="1">
    <location>
        <begin position="48"/>
        <end position="85"/>
    </location>
</feature>
<keyword evidence="4" id="KW-1185">Reference proteome</keyword>
<reference evidence="3 4" key="1">
    <citation type="submission" date="2019-10" db="EMBL/GenBank/DDBJ databases">
        <title>Bifidobacterium from non-human primates.</title>
        <authorList>
            <person name="Modesto M."/>
        </authorList>
    </citation>
    <scope>NUCLEOTIDE SEQUENCE [LARGE SCALE GENOMIC DNA]</scope>
    <source>
        <strain evidence="3 4">SMA15</strain>
    </source>
</reference>
<keyword evidence="2" id="KW-0812">Transmembrane</keyword>
<protein>
    <submittedName>
        <fullName evidence="3">Uncharacterized protein</fullName>
    </submittedName>
</protein>
<gene>
    <name evidence="3" type="ORF">GFD21_07750</name>
</gene>
<evidence type="ECO:0000256" key="2">
    <source>
        <dbReference type="SAM" id="Phobius"/>
    </source>
</evidence>
<feature type="region of interest" description="Disordered" evidence="1">
    <location>
        <begin position="326"/>
        <end position="375"/>
    </location>
</feature>
<name>A0A6L9SUY5_9BIFI</name>
<dbReference type="AlphaFoldDB" id="A0A6L9SUY5"/>
<comment type="caution">
    <text evidence="3">The sequence shown here is derived from an EMBL/GenBank/DDBJ whole genome shotgun (WGS) entry which is preliminary data.</text>
</comment>
<evidence type="ECO:0000256" key="1">
    <source>
        <dbReference type="SAM" id="MobiDB-lite"/>
    </source>
</evidence>
<feature type="transmembrane region" description="Helical" evidence="2">
    <location>
        <begin position="151"/>
        <end position="172"/>
    </location>
</feature>
<organism evidence="3 4">
    <name type="scientific">Bifidobacterium platyrrhinorum</name>
    <dbReference type="NCBI Taxonomy" id="2661628"/>
    <lineage>
        <taxon>Bacteria</taxon>
        <taxon>Bacillati</taxon>
        <taxon>Actinomycetota</taxon>
        <taxon>Actinomycetes</taxon>
        <taxon>Bifidobacteriales</taxon>
        <taxon>Bifidobacteriaceae</taxon>
        <taxon>Bifidobacterium</taxon>
    </lineage>
</organism>